<comment type="similarity">
    <text evidence="6">Belongs to the endonuclease V family.</text>
</comment>
<dbReference type="GO" id="GO:0043737">
    <property type="term" value="F:deoxyribonuclease V activity"/>
    <property type="evidence" value="ECO:0007669"/>
    <property type="project" value="UniProtKB-UniRule"/>
</dbReference>
<evidence type="ECO:0000256" key="6">
    <source>
        <dbReference type="HAMAP-Rule" id="MF_00801"/>
    </source>
</evidence>
<keyword evidence="4 6" id="KW-0255">Endonuclease</keyword>
<dbReference type="EC" id="3.1.21.7" evidence="6"/>
<keyword evidence="8" id="KW-1185">Reference proteome</keyword>
<proteinExistence type="inferred from homology"/>
<comment type="subcellular location">
    <subcellularLocation>
        <location evidence="1 6">Cytoplasm</location>
    </subcellularLocation>
</comment>
<comment type="cofactor">
    <cofactor evidence="6">
        <name>Mg(2+)</name>
        <dbReference type="ChEBI" id="CHEBI:18420"/>
    </cofactor>
</comment>
<name>A0A1W1X8D5_9NEIS</name>
<keyword evidence="6" id="KW-0479">Metal-binding</keyword>
<dbReference type="PANTHER" id="PTHR28511:SF1">
    <property type="entry name" value="ENDONUCLEASE V"/>
    <property type="match status" value="1"/>
</dbReference>
<keyword evidence="6" id="KW-0234">DNA repair</keyword>
<keyword evidence="2 6" id="KW-0963">Cytoplasm</keyword>
<reference evidence="7 8" key="1">
    <citation type="submission" date="2017-04" db="EMBL/GenBank/DDBJ databases">
        <authorList>
            <person name="Afonso C.L."/>
            <person name="Miller P.J."/>
            <person name="Scott M.A."/>
            <person name="Spackman E."/>
            <person name="Goraichik I."/>
            <person name="Dimitrov K.M."/>
            <person name="Suarez D.L."/>
            <person name="Swayne D.E."/>
        </authorList>
    </citation>
    <scope>NUCLEOTIDE SEQUENCE [LARGE SCALE GENOMIC DNA]</scope>
    <source>
        <strain evidence="7 8">DSM 23236</strain>
    </source>
</reference>
<comment type="function">
    <text evidence="6">DNA repair enzyme involved in the repair of deaminated bases. Selectively cleaves double-stranded DNA at the second phosphodiester bond 3' to a deoxyinosine leaving behind the intact lesion on the nicked DNA.</text>
</comment>
<dbReference type="PANTHER" id="PTHR28511">
    <property type="entry name" value="ENDONUCLEASE V"/>
    <property type="match status" value="1"/>
</dbReference>
<dbReference type="GO" id="GO:0003727">
    <property type="term" value="F:single-stranded RNA binding"/>
    <property type="evidence" value="ECO:0007669"/>
    <property type="project" value="TreeGrafter"/>
</dbReference>
<dbReference type="HAMAP" id="MF_00801">
    <property type="entry name" value="Endonuclease_5"/>
    <property type="match status" value="1"/>
</dbReference>
<feature type="binding site" evidence="6">
    <location>
        <position position="111"/>
    </location>
    <ligand>
        <name>Mg(2+)</name>
        <dbReference type="ChEBI" id="CHEBI:18420"/>
    </ligand>
</feature>
<feature type="binding site" evidence="6">
    <location>
        <position position="43"/>
    </location>
    <ligand>
        <name>Mg(2+)</name>
        <dbReference type="ChEBI" id="CHEBI:18420"/>
    </ligand>
</feature>
<evidence type="ECO:0000256" key="4">
    <source>
        <dbReference type="ARBA" id="ARBA00022759"/>
    </source>
</evidence>
<gene>
    <name evidence="6" type="primary">nfi</name>
    <name evidence="7" type="ORF">SAMN02745857_00849</name>
</gene>
<dbReference type="NCBIfam" id="NF008629">
    <property type="entry name" value="PRK11617.1"/>
    <property type="match status" value="1"/>
</dbReference>
<evidence type="ECO:0000256" key="1">
    <source>
        <dbReference type="ARBA" id="ARBA00004496"/>
    </source>
</evidence>
<dbReference type="EMBL" id="FWXD01000004">
    <property type="protein sequence ID" value="SMC20179.1"/>
    <property type="molecule type" value="Genomic_DNA"/>
</dbReference>
<keyword evidence="3 6" id="KW-0540">Nuclease</keyword>
<organism evidence="7 8">
    <name type="scientific">Andreprevotia lacus DSM 23236</name>
    <dbReference type="NCBI Taxonomy" id="1121001"/>
    <lineage>
        <taxon>Bacteria</taxon>
        <taxon>Pseudomonadati</taxon>
        <taxon>Pseudomonadota</taxon>
        <taxon>Betaproteobacteria</taxon>
        <taxon>Neisseriales</taxon>
        <taxon>Chitinibacteraceae</taxon>
        <taxon>Andreprevotia</taxon>
    </lineage>
</organism>
<keyword evidence="5 6" id="KW-0378">Hydrolase</keyword>
<dbReference type="Proteomes" id="UP000192761">
    <property type="component" value="Unassembled WGS sequence"/>
</dbReference>
<dbReference type="GO" id="GO:0016891">
    <property type="term" value="F:RNA endonuclease activity producing 5'-phosphomonoesters, hydrolytic mechanism"/>
    <property type="evidence" value="ECO:0007669"/>
    <property type="project" value="TreeGrafter"/>
</dbReference>
<dbReference type="Pfam" id="PF04493">
    <property type="entry name" value="Endonuclease_5"/>
    <property type="match status" value="1"/>
</dbReference>
<evidence type="ECO:0000313" key="8">
    <source>
        <dbReference type="Proteomes" id="UP000192761"/>
    </source>
</evidence>
<dbReference type="CDD" id="cd06559">
    <property type="entry name" value="Endonuclease_V"/>
    <property type="match status" value="1"/>
</dbReference>
<dbReference type="OrthoDB" id="9790916at2"/>
<dbReference type="RefSeq" id="WP_084089304.1">
    <property type="nucleotide sequence ID" value="NZ_FWXD01000004.1"/>
</dbReference>
<feature type="site" description="Interaction with target DNA" evidence="6">
    <location>
        <position position="81"/>
    </location>
</feature>
<keyword evidence="6" id="KW-0227">DNA damage</keyword>
<protein>
    <recommendedName>
        <fullName evidence="6">Endonuclease V</fullName>
        <ecNumber evidence="6">3.1.21.7</ecNumber>
    </recommendedName>
    <alternativeName>
        <fullName evidence="6">Deoxyinosine 3'endonuclease</fullName>
    </alternativeName>
    <alternativeName>
        <fullName evidence="6">Deoxyribonuclease V</fullName>
        <shortName evidence="6">DNase V</shortName>
    </alternativeName>
</protein>
<dbReference type="GO" id="GO:0000287">
    <property type="term" value="F:magnesium ion binding"/>
    <property type="evidence" value="ECO:0007669"/>
    <property type="project" value="UniProtKB-UniRule"/>
</dbReference>
<comment type="catalytic activity">
    <reaction evidence="6">
        <text>Endonucleolytic cleavage at apurinic or apyrimidinic sites to products with a 5'-phosphate.</text>
        <dbReference type="EC" id="3.1.21.7"/>
    </reaction>
</comment>
<evidence type="ECO:0000256" key="5">
    <source>
        <dbReference type="ARBA" id="ARBA00022801"/>
    </source>
</evidence>
<evidence type="ECO:0000313" key="7">
    <source>
        <dbReference type="EMBL" id="SMC20179.1"/>
    </source>
</evidence>
<dbReference type="InterPro" id="IPR007581">
    <property type="entry name" value="Endonuclease-V"/>
</dbReference>
<dbReference type="STRING" id="1121001.SAMN02745857_00849"/>
<evidence type="ECO:0000256" key="2">
    <source>
        <dbReference type="ARBA" id="ARBA00022490"/>
    </source>
</evidence>
<accession>A0A1W1X8D5</accession>
<keyword evidence="6" id="KW-0460">Magnesium</keyword>
<dbReference type="AlphaFoldDB" id="A0A1W1X8D5"/>
<dbReference type="Gene3D" id="3.30.2170.10">
    <property type="entry name" value="archaeoglobus fulgidus dsm 4304 superfamily"/>
    <property type="match status" value="1"/>
</dbReference>
<evidence type="ECO:0000256" key="3">
    <source>
        <dbReference type="ARBA" id="ARBA00022722"/>
    </source>
</evidence>
<sequence length="231" mass="25415">MQPRLHHPWPEDEAAALALQRQLAGQVERHDRLDDIRLVAGLDVAYDEHSDRLVAAAVVLDAHTLVVVEQAVAVDVARFPYIPGLFSFRELPPLVQALGRLSLRPDLIVCDGQGIAHPRRFGLACHVGLLFDVPSIGCGKTRLLGQHDQAGPERGDSTPLRDGDDIIGSALRTQRGIKPVYVSTGHRIALPTACHWITRLCSKYRLPETTRMADQLVRREMAAGLGGRKED</sequence>
<dbReference type="GO" id="GO:0005737">
    <property type="term" value="C:cytoplasm"/>
    <property type="evidence" value="ECO:0007669"/>
    <property type="project" value="UniProtKB-SubCell"/>
</dbReference>
<dbReference type="GO" id="GO:0006281">
    <property type="term" value="P:DNA repair"/>
    <property type="evidence" value="ECO:0007669"/>
    <property type="project" value="UniProtKB-UniRule"/>
</dbReference>